<comment type="function">
    <text evidence="6">Catalyzes the 2'-O-methylation of the ribose of cytidine 1402 (C1402) in 16S rRNA.</text>
</comment>
<gene>
    <name evidence="6" type="primary">rsmI</name>
    <name evidence="8" type="ordered locus">Smon_0704</name>
</gene>
<dbReference type="SUPFAM" id="SSF53790">
    <property type="entry name" value="Tetrapyrrole methylase"/>
    <property type="match status" value="1"/>
</dbReference>
<keyword evidence="1 6" id="KW-0963">Cytoplasm</keyword>
<dbReference type="HAMAP" id="MF_01877">
    <property type="entry name" value="16SrRNA_methyltr_I"/>
    <property type="match status" value="1"/>
</dbReference>
<keyword evidence="9" id="KW-1185">Reference proteome</keyword>
<dbReference type="NCBIfam" id="TIGR00096">
    <property type="entry name" value="16S rRNA (cytidine(1402)-2'-O)-methyltransferase"/>
    <property type="match status" value="1"/>
</dbReference>
<comment type="catalytic activity">
    <reaction evidence="6">
        <text>cytidine(1402) in 16S rRNA + S-adenosyl-L-methionine = 2'-O-methylcytidine(1402) in 16S rRNA + S-adenosyl-L-homocysteine + H(+)</text>
        <dbReference type="Rhea" id="RHEA:42924"/>
        <dbReference type="Rhea" id="RHEA-COMP:10285"/>
        <dbReference type="Rhea" id="RHEA-COMP:10286"/>
        <dbReference type="ChEBI" id="CHEBI:15378"/>
        <dbReference type="ChEBI" id="CHEBI:57856"/>
        <dbReference type="ChEBI" id="CHEBI:59789"/>
        <dbReference type="ChEBI" id="CHEBI:74495"/>
        <dbReference type="ChEBI" id="CHEBI:82748"/>
        <dbReference type="EC" id="2.1.1.198"/>
    </reaction>
</comment>
<dbReference type="OrthoDB" id="9809084at2"/>
<sequence length="226" mass="25950">MLYIVGTPIGNLEDMTFRAVRTLKEVEYIFAEDTRITKRLLNYYEIDTKVYQYHEHNKQYQIENIIKLLKQEKNVAIVTDAGMPCISDPGYELVDAALKEEIKVTAIPGPSSITTGASIAGIDTRRMAYEGFLPKKKGRQTLFLKLQKEERAIIILESPNRVVKTLKDIQTYLGDRYVVITRELTKIYEEILRGKVSELIEKLEKRNIKGEIVLFIASGEENECDN</sequence>
<dbReference type="PANTHER" id="PTHR46111">
    <property type="entry name" value="RIBOSOMAL RNA SMALL SUBUNIT METHYLTRANSFERASE I"/>
    <property type="match status" value="1"/>
</dbReference>
<evidence type="ECO:0000256" key="1">
    <source>
        <dbReference type="ARBA" id="ARBA00022490"/>
    </source>
</evidence>
<accession>D1AY01</accession>
<comment type="similarity">
    <text evidence="6">Belongs to the methyltransferase superfamily. RsmI family.</text>
</comment>
<evidence type="ECO:0000313" key="9">
    <source>
        <dbReference type="Proteomes" id="UP000002072"/>
    </source>
</evidence>
<dbReference type="PANTHER" id="PTHR46111:SF1">
    <property type="entry name" value="RIBOSOMAL RNA SMALL SUBUNIT METHYLTRANSFERASE I"/>
    <property type="match status" value="1"/>
</dbReference>
<dbReference type="InterPro" id="IPR035996">
    <property type="entry name" value="4pyrrol_Methylase_sf"/>
</dbReference>
<dbReference type="GO" id="GO:0005737">
    <property type="term" value="C:cytoplasm"/>
    <property type="evidence" value="ECO:0007669"/>
    <property type="project" value="UniProtKB-SubCell"/>
</dbReference>
<dbReference type="InterPro" id="IPR000878">
    <property type="entry name" value="4pyrrol_Mease"/>
</dbReference>
<dbReference type="EC" id="2.1.1.198" evidence="6"/>
<dbReference type="eggNOG" id="COG0313">
    <property type="taxonomic scope" value="Bacteria"/>
</dbReference>
<dbReference type="KEGG" id="smf:Smon_0704"/>
<dbReference type="CDD" id="cd11648">
    <property type="entry name" value="RsmI"/>
    <property type="match status" value="1"/>
</dbReference>
<organism evidence="8 9">
    <name type="scientific">Streptobacillus moniliformis (strain ATCC 14647 / DSM 12112 / NCTC 10651 / 9901)</name>
    <dbReference type="NCBI Taxonomy" id="519441"/>
    <lineage>
        <taxon>Bacteria</taxon>
        <taxon>Fusobacteriati</taxon>
        <taxon>Fusobacteriota</taxon>
        <taxon>Fusobacteriia</taxon>
        <taxon>Fusobacteriales</taxon>
        <taxon>Leptotrichiaceae</taxon>
        <taxon>Streptobacillus</taxon>
    </lineage>
</organism>
<dbReference type="Gene3D" id="3.40.1010.10">
    <property type="entry name" value="Cobalt-precorrin-4 Transmethylase, Domain 1"/>
    <property type="match status" value="1"/>
</dbReference>
<dbReference type="RefSeq" id="WP_012858728.1">
    <property type="nucleotide sequence ID" value="NC_013515.1"/>
</dbReference>
<dbReference type="InterPro" id="IPR008189">
    <property type="entry name" value="rRNA_ssu_MeTfrase_I"/>
</dbReference>
<dbReference type="GeneID" id="29672904"/>
<dbReference type="PIRSF" id="PIRSF005917">
    <property type="entry name" value="MTase_YraL"/>
    <property type="match status" value="1"/>
</dbReference>
<protein>
    <recommendedName>
        <fullName evidence="6">Ribosomal RNA small subunit methyltransferase I</fullName>
        <ecNumber evidence="6">2.1.1.198</ecNumber>
    </recommendedName>
    <alternativeName>
        <fullName evidence="6">16S rRNA 2'-O-ribose C1402 methyltransferase</fullName>
    </alternativeName>
    <alternativeName>
        <fullName evidence="6">rRNA (cytidine-2'-O-)-methyltransferase RsmI</fullName>
    </alternativeName>
</protein>
<feature type="domain" description="Tetrapyrrole methylase" evidence="7">
    <location>
        <begin position="1"/>
        <end position="199"/>
    </location>
</feature>
<keyword evidence="5 6" id="KW-0949">S-adenosyl-L-methionine</keyword>
<keyword evidence="4 6" id="KW-0808">Transferase</keyword>
<dbReference type="Gene3D" id="3.30.950.10">
    <property type="entry name" value="Methyltransferase, Cobalt-precorrin-4 Transmethylase, Domain 2"/>
    <property type="match status" value="1"/>
</dbReference>
<name>D1AY01_STRM9</name>
<dbReference type="InterPro" id="IPR014776">
    <property type="entry name" value="4pyrrole_Mease_sub2"/>
</dbReference>
<dbReference type="Proteomes" id="UP000002072">
    <property type="component" value="Chromosome"/>
</dbReference>
<evidence type="ECO:0000256" key="2">
    <source>
        <dbReference type="ARBA" id="ARBA00022552"/>
    </source>
</evidence>
<reference evidence="8 9" key="1">
    <citation type="journal article" date="2009" name="Stand. Genomic Sci.">
        <title>Complete genome sequence of Streptobacillus moniliformis type strain (9901T).</title>
        <authorList>
            <person name="Nolan M."/>
            <person name="Gronow S."/>
            <person name="Lapidus A."/>
            <person name="Ivanova N."/>
            <person name="Copeland A."/>
            <person name="Lucas S."/>
            <person name="Del Rio T.G."/>
            <person name="Chen F."/>
            <person name="Tice H."/>
            <person name="Pitluck S."/>
            <person name="Cheng J.F."/>
            <person name="Sims D."/>
            <person name="Meincke L."/>
            <person name="Bruce D."/>
            <person name="Goodwin L."/>
            <person name="Brettin T."/>
            <person name="Han C."/>
            <person name="Detter J.C."/>
            <person name="Ovchinikova G."/>
            <person name="Pati A."/>
            <person name="Mavromatis K."/>
            <person name="Mikhailova N."/>
            <person name="Chen A."/>
            <person name="Palaniappan K."/>
            <person name="Land M."/>
            <person name="Hauser L."/>
            <person name="Chang Y.J."/>
            <person name="Jeffries C.D."/>
            <person name="Rohde M."/>
            <person name="Sproer C."/>
            <person name="Goker M."/>
            <person name="Bristow J."/>
            <person name="Eisen J.A."/>
            <person name="Markowitz V."/>
            <person name="Hugenholtz P."/>
            <person name="Kyrpides N.C."/>
            <person name="Klenk H.P."/>
            <person name="Chain P."/>
        </authorList>
    </citation>
    <scope>NUCLEOTIDE SEQUENCE [LARGE SCALE GENOMIC DNA]</scope>
    <source>
        <strain evidence="9">ATCC 14647 / DSM 12112 / NCTC 10651 / 9901</strain>
    </source>
</reference>
<evidence type="ECO:0000256" key="4">
    <source>
        <dbReference type="ARBA" id="ARBA00022679"/>
    </source>
</evidence>
<dbReference type="HOGENOM" id="CLU_044779_4_0_0"/>
<dbReference type="FunFam" id="3.40.1010.10:FF:000007">
    <property type="entry name" value="Ribosomal RNA small subunit methyltransferase I"/>
    <property type="match status" value="1"/>
</dbReference>
<dbReference type="InterPro" id="IPR014777">
    <property type="entry name" value="4pyrrole_Mease_sub1"/>
</dbReference>
<evidence type="ECO:0000256" key="3">
    <source>
        <dbReference type="ARBA" id="ARBA00022603"/>
    </source>
</evidence>
<evidence type="ECO:0000256" key="5">
    <source>
        <dbReference type="ARBA" id="ARBA00022691"/>
    </source>
</evidence>
<evidence type="ECO:0000259" key="7">
    <source>
        <dbReference type="Pfam" id="PF00590"/>
    </source>
</evidence>
<comment type="subcellular location">
    <subcellularLocation>
        <location evidence="6">Cytoplasm</location>
    </subcellularLocation>
</comment>
<keyword evidence="3 6" id="KW-0489">Methyltransferase</keyword>
<dbReference type="AlphaFoldDB" id="D1AY01"/>
<evidence type="ECO:0000313" key="8">
    <source>
        <dbReference type="EMBL" id="ACZ01177.1"/>
    </source>
</evidence>
<dbReference type="GO" id="GO:0070677">
    <property type="term" value="F:rRNA (cytosine-2'-O-)-methyltransferase activity"/>
    <property type="evidence" value="ECO:0007669"/>
    <property type="project" value="UniProtKB-UniRule"/>
</dbReference>
<dbReference type="STRING" id="519441.Smon_0704"/>
<dbReference type="Pfam" id="PF00590">
    <property type="entry name" value="TP_methylase"/>
    <property type="match status" value="1"/>
</dbReference>
<proteinExistence type="inferred from homology"/>
<dbReference type="EMBL" id="CP001779">
    <property type="protein sequence ID" value="ACZ01177.1"/>
    <property type="molecule type" value="Genomic_DNA"/>
</dbReference>
<dbReference type="FunFam" id="3.30.950.10:FF:000002">
    <property type="entry name" value="Ribosomal RNA small subunit methyltransferase I"/>
    <property type="match status" value="1"/>
</dbReference>
<keyword evidence="2 6" id="KW-0698">rRNA processing</keyword>
<evidence type="ECO:0000256" key="6">
    <source>
        <dbReference type="HAMAP-Rule" id="MF_01877"/>
    </source>
</evidence>